<comment type="caution">
    <text evidence="1">The sequence shown here is derived from an EMBL/GenBank/DDBJ whole genome shotgun (WGS) entry which is preliminary data.</text>
</comment>
<sequence>MKNHLLGAAAIVTATAATPALASEGGRTAYPNGAEALTIAALPPPGTYLLNYGYYYIADRLNDDNGNSAGPPDFSVNIVGDIPRFVHVTNFKVLGASVAMQAFVPIINVNVHAGGARQNKFGIGDIIVNPLVLGWQRKNTFFVATMDTFVPIGSYKRTNLANLGNNYWTFQPVLAVTHFNPKGPGPEVSLKLMYDFNTKNRDTNYRSGQAAHVDFAAAYNFNPLTVGITGYYLKQTTDDKVNGARVGANGNKGEVFALGPLVRYQAGKVPIAFQWQHELSATNRTQGDSFWLKAAFRF</sequence>
<dbReference type="AlphaFoldDB" id="A0A175Y5R4"/>
<dbReference type="InterPro" id="IPR023614">
    <property type="entry name" value="Porin_dom_sf"/>
</dbReference>
<dbReference type="KEGG" id="smy:BJP26_18695"/>
<gene>
    <name evidence="1" type="ORF">AVM11_16335</name>
</gene>
<dbReference type="STRING" id="621456.BJP26_18695"/>
<protein>
    <submittedName>
        <fullName evidence="1">Uncharacterized protein</fullName>
    </submittedName>
</protein>
<evidence type="ECO:0000313" key="1">
    <source>
        <dbReference type="EMBL" id="KZB95765.1"/>
    </source>
</evidence>
<dbReference type="InterPro" id="IPR025737">
    <property type="entry name" value="FApF"/>
</dbReference>
<name>A0A175Y5R4_9SPHN</name>
<dbReference type="RefSeq" id="WP_062126681.1">
    <property type="nucleotide sequence ID" value="NZ_CP017578.1"/>
</dbReference>
<proteinExistence type="predicted"/>
<dbReference type="Pfam" id="PF13557">
    <property type="entry name" value="Phenol_MetA_deg"/>
    <property type="match status" value="1"/>
</dbReference>
<accession>A0A175Y5R4</accession>
<dbReference type="EMBL" id="LQCK02000011">
    <property type="protein sequence ID" value="KZB95765.1"/>
    <property type="molecule type" value="Genomic_DNA"/>
</dbReference>
<dbReference type="Gene3D" id="2.40.160.10">
    <property type="entry name" value="Porin"/>
    <property type="match status" value="1"/>
</dbReference>
<reference evidence="1" key="1">
    <citation type="submission" date="2016-03" db="EMBL/GenBank/DDBJ databases">
        <title>Sphingomonas melonis TY, whole genome shotgun sequencing.</title>
        <authorList>
            <person name="Wang H."/>
            <person name="Zhu P."/>
        </authorList>
    </citation>
    <scope>NUCLEOTIDE SEQUENCE [LARGE SCALE GENOMIC DNA]</scope>
    <source>
        <strain evidence="1">TY</strain>
    </source>
</reference>
<evidence type="ECO:0000313" key="2">
    <source>
        <dbReference type="Proteomes" id="UP000078460"/>
    </source>
</evidence>
<dbReference type="Proteomes" id="UP000078460">
    <property type="component" value="Unassembled WGS sequence"/>
</dbReference>
<organism evidence="1 2">
    <name type="scientific">Sphingomonas melonis TY</name>
    <dbReference type="NCBI Taxonomy" id="621456"/>
    <lineage>
        <taxon>Bacteria</taxon>
        <taxon>Pseudomonadati</taxon>
        <taxon>Pseudomonadota</taxon>
        <taxon>Alphaproteobacteria</taxon>
        <taxon>Sphingomonadales</taxon>
        <taxon>Sphingomonadaceae</taxon>
        <taxon>Sphingomonas</taxon>
    </lineage>
</organism>
<dbReference type="OrthoDB" id="7372889at2"/>
<keyword evidence="2" id="KW-1185">Reference proteome</keyword>